<feature type="domain" description="Nudix hydrolase" evidence="3">
    <location>
        <begin position="18"/>
        <end position="145"/>
    </location>
</feature>
<dbReference type="PROSITE" id="PS00893">
    <property type="entry name" value="NUDIX_BOX"/>
    <property type="match status" value="1"/>
</dbReference>
<gene>
    <name evidence="4" type="ORF">ACFFLM_25410</name>
</gene>
<comment type="similarity">
    <text evidence="2">Belongs to the Nudix hydrolase family.</text>
</comment>
<evidence type="ECO:0000313" key="5">
    <source>
        <dbReference type="Proteomes" id="UP001589733"/>
    </source>
</evidence>
<keyword evidence="1 2" id="KW-0378">Hydrolase</keyword>
<dbReference type="Gene3D" id="3.90.79.10">
    <property type="entry name" value="Nucleoside Triphosphate Pyrophosphohydrolase"/>
    <property type="match status" value="1"/>
</dbReference>
<dbReference type="RefSeq" id="WP_380017075.1">
    <property type="nucleotide sequence ID" value="NZ_JBHLYR010000084.1"/>
</dbReference>
<comment type="caution">
    <text evidence="4">The sequence shown here is derived from an EMBL/GenBank/DDBJ whole genome shotgun (WGS) entry which is preliminary data.</text>
</comment>
<dbReference type="Proteomes" id="UP001589733">
    <property type="component" value="Unassembled WGS sequence"/>
</dbReference>
<organism evidence="4 5">
    <name type="scientific">Deinococcus oregonensis</name>
    <dbReference type="NCBI Taxonomy" id="1805970"/>
    <lineage>
        <taxon>Bacteria</taxon>
        <taxon>Thermotogati</taxon>
        <taxon>Deinococcota</taxon>
        <taxon>Deinococci</taxon>
        <taxon>Deinococcales</taxon>
        <taxon>Deinococcaceae</taxon>
        <taxon>Deinococcus</taxon>
    </lineage>
</organism>
<evidence type="ECO:0000313" key="4">
    <source>
        <dbReference type="EMBL" id="MFB9995291.1"/>
    </source>
</evidence>
<dbReference type="PRINTS" id="PR00502">
    <property type="entry name" value="NUDIXFAMILY"/>
</dbReference>
<reference evidence="4 5" key="1">
    <citation type="submission" date="2024-09" db="EMBL/GenBank/DDBJ databases">
        <authorList>
            <person name="Sun Q."/>
            <person name="Mori K."/>
        </authorList>
    </citation>
    <scope>NUCLEOTIDE SEQUENCE [LARGE SCALE GENOMIC DNA]</scope>
    <source>
        <strain evidence="4 5">JCM 13503</strain>
    </source>
</reference>
<dbReference type="InterPro" id="IPR020476">
    <property type="entry name" value="Nudix_hydrolase"/>
</dbReference>
<dbReference type="EMBL" id="JBHLYR010000084">
    <property type="protein sequence ID" value="MFB9995291.1"/>
    <property type="molecule type" value="Genomic_DNA"/>
</dbReference>
<proteinExistence type="inferred from homology"/>
<protein>
    <submittedName>
        <fullName evidence="4">NUDIX domain-containing protein</fullName>
    </submittedName>
</protein>
<dbReference type="InterPro" id="IPR000086">
    <property type="entry name" value="NUDIX_hydrolase_dom"/>
</dbReference>
<evidence type="ECO:0000256" key="2">
    <source>
        <dbReference type="RuleBase" id="RU003476"/>
    </source>
</evidence>
<dbReference type="InterPro" id="IPR015797">
    <property type="entry name" value="NUDIX_hydrolase-like_dom_sf"/>
</dbReference>
<accession>A0ABV6B8P5</accession>
<dbReference type="Pfam" id="PF00293">
    <property type="entry name" value="NUDIX"/>
    <property type="match status" value="1"/>
</dbReference>
<evidence type="ECO:0000259" key="3">
    <source>
        <dbReference type="PROSITE" id="PS51462"/>
    </source>
</evidence>
<sequence length="158" mass="17776">MKLPPPDASFYIRPPNTPERASVGAAVLKRSDSGWLLAVVIEPGDFPQLPKGGVEPGETHEQALMRELREEVGLYAVRVVADLGTLERLNYVRTRWQVTRYSLCLTDEVGQPPLEPGFRLEWHLLNAAPALFWPEQTRLVESVREALARGEYRLEAGM</sequence>
<evidence type="ECO:0000256" key="1">
    <source>
        <dbReference type="ARBA" id="ARBA00022801"/>
    </source>
</evidence>
<keyword evidence="5" id="KW-1185">Reference proteome</keyword>
<dbReference type="SUPFAM" id="SSF55811">
    <property type="entry name" value="Nudix"/>
    <property type="match status" value="1"/>
</dbReference>
<name>A0ABV6B8P5_9DEIO</name>
<dbReference type="InterPro" id="IPR020084">
    <property type="entry name" value="NUDIX_hydrolase_CS"/>
</dbReference>
<dbReference type="PROSITE" id="PS51462">
    <property type="entry name" value="NUDIX"/>
    <property type="match status" value="1"/>
</dbReference>